<evidence type="ECO:0000256" key="1">
    <source>
        <dbReference type="SAM" id="SignalP"/>
    </source>
</evidence>
<evidence type="ECO:0000313" key="3">
    <source>
        <dbReference type="Proteomes" id="UP001610335"/>
    </source>
</evidence>
<keyword evidence="1" id="KW-0732">Signal</keyword>
<dbReference type="Pfam" id="PF14269">
    <property type="entry name" value="Arylsulfotran_2"/>
    <property type="match status" value="1"/>
</dbReference>
<dbReference type="InterPro" id="IPR053143">
    <property type="entry name" value="Arylsulfate_ST"/>
</dbReference>
<sequence>MKLIKPTLLITTIIPSALAEWQYLSRPDLSPPRLNITVPATSVSPGYIFITPYSGFEDGSSGPDQPGAYIFRDDGDLIWSGLGYLGGAVANFGPAEIDNKPVLKAAQGLLDGSHGRGYANHAILDDHYETVKVLRAASHQVASIHEFQVIGGKTVLIETPVPVPFDLSSYGGDEDQRWILSSGFQEIDIQTGELLFEWYSLDHITPKHSALPLTPTGPFNGDTSKNAWDYFHLNSADKDRDGNYLISARNYAAIFKINGTTGEVIWQLGGPQGSDFEIPPETEFAFQHDARIQYRSDDDEGLIERISFFDNADHSQPGHSLDSISRARYIELNHTSKTARSIQTFSPPDPLIANSQGNTQFLPSGNVFVNWGQAGAITEFSEKGDVLFHAYLDSYPNSHVQSYRGFRFPWTGYSGEEPAVVALGGLTGLVSIYVSWNGDTETASWEFYLVEGGAGGGRRYLGTKPRTSFETSFHAHLDSSAVGNRNQVFVAAEARDANGRVLGRSRVASLADREPYTSLQLVSQGWSELRSEYDQQRLEL</sequence>
<dbReference type="PANTHER" id="PTHR35340:SF9">
    <property type="entry name" value="ASST-DOMAIN-CONTAINING PROTEIN"/>
    <property type="match status" value="1"/>
</dbReference>
<evidence type="ECO:0000313" key="2">
    <source>
        <dbReference type="EMBL" id="KAL2815218.1"/>
    </source>
</evidence>
<accession>A0ABR4HKG7</accession>
<gene>
    <name evidence="2" type="ORF">BDW59DRAFT_176224</name>
</gene>
<name>A0ABR4HKG7_9EURO</name>
<feature type="signal peptide" evidence="1">
    <location>
        <begin position="1"/>
        <end position="19"/>
    </location>
</feature>
<protein>
    <submittedName>
        <fullName evidence="2">ASST-domain-containing protein</fullName>
    </submittedName>
</protein>
<reference evidence="2 3" key="1">
    <citation type="submission" date="2024-07" db="EMBL/GenBank/DDBJ databases">
        <title>Section-level genome sequencing and comparative genomics of Aspergillus sections Usti and Cavernicolus.</title>
        <authorList>
            <consortium name="Lawrence Berkeley National Laboratory"/>
            <person name="Nybo J.L."/>
            <person name="Vesth T.C."/>
            <person name="Theobald S."/>
            <person name="Frisvad J.C."/>
            <person name="Larsen T.O."/>
            <person name="Kjaerboelling I."/>
            <person name="Rothschild-Mancinelli K."/>
            <person name="Lyhne E.K."/>
            <person name="Kogle M.E."/>
            <person name="Barry K."/>
            <person name="Clum A."/>
            <person name="Na H."/>
            <person name="Ledsgaard L."/>
            <person name="Lin J."/>
            <person name="Lipzen A."/>
            <person name="Kuo A."/>
            <person name="Riley R."/>
            <person name="Mondo S."/>
            <person name="LaButti K."/>
            <person name="Haridas S."/>
            <person name="Pangalinan J."/>
            <person name="Salamov A.A."/>
            <person name="Simmons B.A."/>
            <person name="Magnuson J.K."/>
            <person name="Chen J."/>
            <person name="Drula E."/>
            <person name="Henrissat B."/>
            <person name="Wiebenga A."/>
            <person name="Lubbers R.J."/>
            <person name="Gomes A.C."/>
            <person name="Makela M.R."/>
            <person name="Stajich J."/>
            <person name="Grigoriev I.V."/>
            <person name="Mortensen U.H."/>
            <person name="De vries R.P."/>
            <person name="Baker S.E."/>
            <person name="Andersen M.R."/>
        </authorList>
    </citation>
    <scope>NUCLEOTIDE SEQUENCE [LARGE SCALE GENOMIC DNA]</scope>
    <source>
        <strain evidence="2 3">CBS 600.67</strain>
    </source>
</reference>
<dbReference type="PANTHER" id="PTHR35340">
    <property type="entry name" value="PQQ ENZYME REPEAT PROTEIN-RELATED"/>
    <property type="match status" value="1"/>
</dbReference>
<dbReference type="InterPro" id="IPR039535">
    <property type="entry name" value="ASST-like"/>
</dbReference>
<feature type="chain" id="PRO_5046933156" evidence="1">
    <location>
        <begin position="20"/>
        <end position="540"/>
    </location>
</feature>
<proteinExistence type="predicted"/>
<keyword evidence="3" id="KW-1185">Reference proteome</keyword>
<dbReference type="Proteomes" id="UP001610335">
    <property type="component" value="Unassembled WGS sequence"/>
</dbReference>
<dbReference type="EMBL" id="JBFXLS010000115">
    <property type="protein sequence ID" value="KAL2815218.1"/>
    <property type="molecule type" value="Genomic_DNA"/>
</dbReference>
<comment type="caution">
    <text evidence="2">The sequence shown here is derived from an EMBL/GenBank/DDBJ whole genome shotgun (WGS) entry which is preliminary data.</text>
</comment>
<organism evidence="2 3">
    <name type="scientific">Aspergillus cavernicola</name>
    <dbReference type="NCBI Taxonomy" id="176166"/>
    <lineage>
        <taxon>Eukaryota</taxon>
        <taxon>Fungi</taxon>
        <taxon>Dikarya</taxon>
        <taxon>Ascomycota</taxon>
        <taxon>Pezizomycotina</taxon>
        <taxon>Eurotiomycetes</taxon>
        <taxon>Eurotiomycetidae</taxon>
        <taxon>Eurotiales</taxon>
        <taxon>Aspergillaceae</taxon>
        <taxon>Aspergillus</taxon>
        <taxon>Aspergillus subgen. Nidulantes</taxon>
    </lineage>
</organism>